<evidence type="ECO:0000259" key="2">
    <source>
        <dbReference type="PROSITE" id="PS51082"/>
    </source>
</evidence>
<dbReference type="Gene3D" id="3.90.810.10">
    <property type="entry name" value="CRIB domain"/>
    <property type="match status" value="1"/>
</dbReference>
<dbReference type="EMBL" id="UYWW01009617">
    <property type="protein sequence ID" value="VDM16922.1"/>
    <property type="molecule type" value="Genomic_DNA"/>
</dbReference>
<dbReference type="SMART" id="SM00246">
    <property type="entry name" value="WH2"/>
    <property type="match status" value="1"/>
</dbReference>
<dbReference type="InterPro" id="IPR036936">
    <property type="entry name" value="CRIB_dom_sf"/>
</dbReference>
<dbReference type="OrthoDB" id="8963340at2759"/>
<gene>
    <name evidence="3" type="ORF">WBA_LOCUS9567</name>
</gene>
<evidence type="ECO:0000313" key="3">
    <source>
        <dbReference type="EMBL" id="VDM16922.1"/>
    </source>
</evidence>
<feature type="domain" description="WH2" evidence="2">
    <location>
        <begin position="32"/>
        <end position="49"/>
    </location>
</feature>
<dbReference type="PROSITE" id="PS51082">
    <property type="entry name" value="WH2"/>
    <property type="match status" value="1"/>
</dbReference>
<dbReference type="Pfam" id="PF02205">
    <property type="entry name" value="WH2"/>
    <property type="match status" value="1"/>
</dbReference>
<accession>A0A3P7G335</accession>
<evidence type="ECO:0000256" key="1">
    <source>
        <dbReference type="SAM" id="MobiDB-lite"/>
    </source>
</evidence>
<proteinExistence type="predicted"/>
<dbReference type="GO" id="GO:0003779">
    <property type="term" value="F:actin binding"/>
    <property type="evidence" value="ECO:0007669"/>
    <property type="project" value="InterPro"/>
</dbReference>
<dbReference type="InParanoid" id="A0A3P7G335"/>
<dbReference type="Proteomes" id="UP000270924">
    <property type="component" value="Unassembled WGS sequence"/>
</dbReference>
<reference evidence="3 4" key="1">
    <citation type="submission" date="2018-11" db="EMBL/GenBank/DDBJ databases">
        <authorList>
            <consortium name="Pathogen Informatics"/>
        </authorList>
    </citation>
    <scope>NUCLEOTIDE SEQUENCE [LARGE SCALE GENOMIC DNA]</scope>
</reference>
<sequence length="106" mass="11797">MVVEEGKQEIQAGVTLKQVTANTNHDNSITDARDEMMAQIRQGANLKPVDKEEIENRKSVPNSTDVAGIAGALARALEERRRNIRNSDESESEEEANNNDSEWESD</sequence>
<feature type="region of interest" description="Disordered" evidence="1">
    <location>
        <begin position="81"/>
        <end position="106"/>
    </location>
</feature>
<dbReference type="InterPro" id="IPR003124">
    <property type="entry name" value="WH2_dom"/>
</dbReference>
<dbReference type="OMA" id="ANTNHDN"/>
<protein>
    <recommendedName>
        <fullName evidence="2">WH2 domain-containing protein</fullName>
    </recommendedName>
</protein>
<name>A0A3P7G335_WUCBA</name>
<evidence type="ECO:0000313" key="4">
    <source>
        <dbReference type="Proteomes" id="UP000270924"/>
    </source>
</evidence>
<dbReference type="AlphaFoldDB" id="A0A3P7G335"/>
<feature type="compositionally biased region" description="Acidic residues" evidence="1">
    <location>
        <begin position="89"/>
        <end position="106"/>
    </location>
</feature>
<organism evidence="3 4">
    <name type="scientific">Wuchereria bancrofti</name>
    <dbReference type="NCBI Taxonomy" id="6293"/>
    <lineage>
        <taxon>Eukaryota</taxon>
        <taxon>Metazoa</taxon>
        <taxon>Ecdysozoa</taxon>
        <taxon>Nematoda</taxon>
        <taxon>Chromadorea</taxon>
        <taxon>Rhabditida</taxon>
        <taxon>Spirurina</taxon>
        <taxon>Spiruromorpha</taxon>
        <taxon>Filarioidea</taxon>
        <taxon>Onchocercidae</taxon>
        <taxon>Wuchereria</taxon>
    </lineage>
</organism>
<keyword evidence="4" id="KW-1185">Reference proteome</keyword>